<evidence type="ECO:0000313" key="1">
    <source>
        <dbReference type="EnsemblPlants" id="KQL12824"/>
    </source>
</evidence>
<organism evidence="1 2">
    <name type="scientific">Setaria italica</name>
    <name type="common">Foxtail millet</name>
    <name type="synonym">Panicum italicum</name>
    <dbReference type="NCBI Taxonomy" id="4555"/>
    <lineage>
        <taxon>Eukaryota</taxon>
        <taxon>Viridiplantae</taxon>
        <taxon>Streptophyta</taxon>
        <taxon>Embryophyta</taxon>
        <taxon>Tracheophyta</taxon>
        <taxon>Spermatophyta</taxon>
        <taxon>Magnoliopsida</taxon>
        <taxon>Liliopsida</taxon>
        <taxon>Poales</taxon>
        <taxon>Poaceae</taxon>
        <taxon>PACMAD clade</taxon>
        <taxon>Panicoideae</taxon>
        <taxon>Panicodae</taxon>
        <taxon>Paniceae</taxon>
        <taxon>Cenchrinae</taxon>
        <taxon>Setaria</taxon>
    </lineage>
</organism>
<dbReference type="EnsemblPlants" id="KQL12824">
    <property type="protein sequence ID" value="KQL12824"/>
    <property type="gene ID" value="SETIT_025453mg"/>
</dbReference>
<dbReference type="HOGENOM" id="CLU_3393062_0_0_1"/>
<reference evidence="2" key="1">
    <citation type="journal article" date="2012" name="Nat. Biotechnol.">
        <title>Reference genome sequence of the model plant Setaria.</title>
        <authorList>
            <person name="Bennetzen J.L."/>
            <person name="Schmutz J."/>
            <person name="Wang H."/>
            <person name="Percifield R."/>
            <person name="Hawkins J."/>
            <person name="Pontaroli A.C."/>
            <person name="Estep M."/>
            <person name="Feng L."/>
            <person name="Vaughn J.N."/>
            <person name="Grimwood J."/>
            <person name="Jenkins J."/>
            <person name="Barry K."/>
            <person name="Lindquist E."/>
            <person name="Hellsten U."/>
            <person name="Deshpande S."/>
            <person name="Wang X."/>
            <person name="Wu X."/>
            <person name="Mitros T."/>
            <person name="Triplett J."/>
            <person name="Yang X."/>
            <person name="Ye C.Y."/>
            <person name="Mauro-Herrera M."/>
            <person name="Wang L."/>
            <person name="Li P."/>
            <person name="Sharma M."/>
            <person name="Sharma R."/>
            <person name="Ronald P.C."/>
            <person name="Panaud O."/>
            <person name="Kellogg E.A."/>
            <person name="Brutnell T.P."/>
            <person name="Doust A.N."/>
            <person name="Tuskan G.A."/>
            <person name="Rokhsar D."/>
            <person name="Devos K.M."/>
        </authorList>
    </citation>
    <scope>NUCLEOTIDE SEQUENCE [LARGE SCALE GENOMIC DNA]</scope>
    <source>
        <strain evidence="2">cv. Yugu1</strain>
    </source>
</reference>
<dbReference type="InParanoid" id="K3ZFV1"/>
<reference evidence="1" key="2">
    <citation type="submission" date="2018-08" db="UniProtKB">
        <authorList>
            <consortium name="EnsemblPlants"/>
        </authorList>
    </citation>
    <scope>IDENTIFICATION</scope>
    <source>
        <strain evidence="1">Yugu1</strain>
    </source>
</reference>
<accession>K3ZFV1</accession>
<evidence type="ECO:0000313" key="2">
    <source>
        <dbReference type="Proteomes" id="UP000004995"/>
    </source>
</evidence>
<dbReference type="Proteomes" id="UP000004995">
    <property type="component" value="Unassembled WGS sequence"/>
</dbReference>
<keyword evidence="2" id="KW-1185">Reference proteome</keyword>
<sequence>MSTIYPLPTNPPINKLSRLDSKPWLNILVSLV</sequence>
<protein>
    <submittedName>
        <fullName evidence="1">Uncharacterized protein</fullName>
    </submittedName>
</protein>
<proteinExistence type="predicted"/>
<dbReference type="EMBL" id="AGNK02001403">
    <property type="status" value="NOT_ANNOTATED_CDS"/>
    <property type="molecule type" value="Genomic_DNA"/>
</dbReference>
<dbReference type="Gramene" id="KQL12824">
    <property type="protein sequence ID" value="KQL12824"/>
    <property type="gene ID" value="SETIT_025453mg"/>
</dbReference>
<name>K3ZFV1_SETIT</name>
<dbReference type="AlphaFoldDB" id="K3ZFV1"/>